<comment type="caution">
    <text evidence="9">The sequence shown here is derived from an EMBL/GenBank/DDBJ whole genome shotgun (WGS) entry which is preliminary data.</text>
</comment>
<evidence type="ECO:0000256" key="3">
    <source>
        <dbReference type="ARBA" id="ARBA00022475"/>
    </source>
</evidence>
<accession>A0A418VBE0</accession>
<feature type="transmembrane region" description="Helical" evidence="7">
    <location>
        <begin position="189"/>
        <end position="208"/>
    </location>
</feature>
<evidence type="ECO:0000256" key="2">
    <source>
        <dbReference type="ARBA" id="ARBA00022448"/>
    </source>
</evidence>
<evidence type="ECO:0000313" key="9">
    <source>
        <dbReference type="EMBL" id="RJF73458.1"/>
    </source>
</evidence>
<dbReference type="SUPFAM" id="SSF161098">
    <property type="entry name" value="MetI-like"/>
    <property type="match status" value="1"/>
</dbReference>
<dbReference type="GO" id="GO:0055085">
    <property type="term" value="P:transmembrane transport"/>
    <property type="evidence" value="ECO:0007669"/>
    <property type="project" value="InterPro"/>
</dbReference>
<feature type="transmembrane region" description="Helical" evidence="7">
    <location>
        <begin position="100"/>
        <end position="123"/>
    </location>
</feature>
<dbReference type="InterPro" id="IPR000515">
    <property type="entry name" value="MetI-like"/>
</dbReference>
<evidence type="ECO:0000313" key="10">
    <source>
        <dbReference type="Proteomes" id="UP000286287"/>
    </source>
</evidence>
<dbReference type="PANTHER" id="PTHR30465:SF0">
    <property type="entry name" value="OLIGOPEPTIDE TRANSPORT SYSTEM PERMEASE PROTEIN APPB"/>
    <property type="match status" value="1"/>
</dbReference>
<dbReference type="InterPro" id="IPR045621">
    <property type="entry name" value="BPD_transp_1_N"/>
</dbReference>
<dbReference type="PROSITE" id="PS50928">
    <property type="entry name" value="ABC_TM1"/>
    <property type="match status" value="1"/>
</dbReference>
<evidence type="ECO:0000256" key="5">
    <source>
        <dbReference type="ARBA" id="ARBA00022989"/>
    </source>
</evidence>
<evidence type="ECO:0000259" key="8">
    <source>
        <dbReference type="PROSITE" id="PS50928"/>
    </source>
</evidence>
<reference evidence="9 10" key="1">
    <citation type="submission" date="2018-09" db="EMBL/GenBank/DDBJ databases">
        <authorList>
            <person name="Zhu H."/>
        </authorList>
    </citation>
    <scope>NUCLEOTIDE SEQUENCE [LARGE SCALE GENOMIC DNA]</scope>
    <source>
        <strain evidence="9 10">K2S05-167</strain>
    </source>
</reference>
<feature type="transmembrane region" description="Helical" evidence="7">
    <location>
        <begin position="293"/>
        <end position="319"/>
    </location>
</feature>
<dbReference type="AlphaFoldDB" id="A0A418VBE0"/>
<dbReference type="RefSeq" id="WP_119766190.1">
    <property type="nucleotide sequence ID" value="NZ_QYUJ01000014.1"/>
</dbReference>
<keyword evidence="4 7" id="KW-0812">Transmembrane</keyword>
<comment type="subcellular location">
    <subcellularLocation>
        <location evidence="1 7">Cell membrane</location>
        <topology evidence="1 7">Multi-pass membrane protein</topology>
    </subcellularLocation>
</comment>
<proteinExistence type="inferred from homology"/>
<dbReference type="EMBL" id="QYUJ01000014">
    <property type="protein sequence ID" value="RJF73458.1"/>
    <property type="molecule type" value="Genomic_DNA"/>
</dbReference>
<keyword evidence="3" id="KW-1003">Cell membrane</keyword>
<dbReference type="GO" id="GO:0005886">
    <property type="term" value="C:plasma membrane"/>
    <property type="evidence" value="ECO:0007669"/>
    <property type="project" value="UniProtKB-SubCell"/>
</dbReference>
<name>A0A418VBE0_9DEIO</name>
<evidence type="ECO:0000256" key="6">
    <source>
        <dbReference type="ARBA" id="ARBA00023136"/>
    </source>
</evidence>
<dbReference type="Proteomes" id="UP000286287">
    <property type="component" value="Unassembled WGS sequence"/>
</dbReference>
<feature type="transmembrane region" description="Helical" evidence="7">
    <location>
        <begin position="135"/>
        <end position="157"/>
    </location>
</feature>
<feature type="transmembrane region" description="Helical" evidence="7">
    <location>
        <begin position="247"/>
        <end position="273"/>
    </location>
</feature>
<protein>
    <submittedName>
        <fullName evidence="9">ABC transporter permease</fullName>
    </submittedName>
</protein>
<dbReference type="PANTHER" id="PTHR30465">
    <property type="entry name" value="INNER MEMBRANE ABC TRANSPORTER"/>
    <property type="match status" value="1"/>
</dbReference>
<feature type="transmembrane region" description="Helical" evidence="7">
    <location>
        <begin position="9"/>
        <end position="30"/>
    </location>
</feature>
<keyword evidence="6 7" id="KW-0472">Membrane</keyword>
<comment type="similarity">
    <text evidence="7">Belongs to the binding-protein-dependent transport system permease family.</text>
</comment>
<dbReference type="Pfam" id="PF00528">
    <property type="entry name" value="BPD_transp_1"/>
    <property type="match status" value="1"/>
</dbReference>
<evidence type="ECO:0000256" key="4">
    <source>
        <dbReference type="ARBA" id="ARBA00022692"/>
    </source>
</evidence>
<feature type="domain" description="ABC transmembrane type-1" evidence="8">
    <location>
        <begin position="96"/>
        <end position="312"/>
    </location>
</feature>
<dbReference type="OrthoDB" id="9773221at2"/>
<sequence length="326" mass="36214">MFPFIFRRIIASIPVLLLSSALVFFIIQMAPGDFLTPLKLSPSGGEEKIRILTQQFGLDKPVWQQYLIWLKNMVTGNFGQSFAYEQPVLGIALPRILNSLWLVLLNIGMFYPLAIALGVYGAVRQYSFGDRFFSVLLYFLLGFPTFFLALIVIFFALQLRFKTGWDIPLNGMVSDNHASLSVLGKFWDYLSHMLLPATVLTLISLAGFTRGLRGLMLDTLNSDYVRTARSKGLSERSVIYKHTLRNAIIPFIGTLGGLLPGLISGAGFVEVVFAYPGITPMLLNAIGTQDLYLIAGFTMITLFLLVIGNAISDILLAVVDPRISYH</sequence>
<keyword evidence="10" id="KW-1185">Reference proteome</keyword>
<gene>
    <name evidence="9" type="ORF">D3875_19835</name>
</gene>
<dbReference type="Pfam" id="PF19300">
    <property type="entry name" value="BPD_transp_1_N"/>
    <property type="match status" value="1"/>
</dbReference>
<evidence type="ECO:0000256" key="7">
    <source>
        <dbReference type="RuleBase" id="RU363032"/>
    </source>
</evidence>
<dbReference type="InterPro" id="IPR035906">
    <property type="entry name" value="MetI-like_sf"/>
</dbReference>
<keyword evidence="2 7" id="KW-0813">Transport</keyword>
<organism evidence="9 10">
    <name type="scientific">Deinococcus cavernae</name>
    <dbReference type="NCBI Taxonomy" id="2320857"/>
    <lineage>
        <taxon>Bacteria</taxon>
        <taxon>Thermotogati</taxon>
        <taxon>Deinococcota</taxon>
        <taxon>Deinococci</taxon>
        <taxon>Deinococcales</taxon>
        <taxon>Deinococcaceae</taxon>
        <taxon>Deinococcus</taxon>
    </lineage>
</organism>
<dbReference type="Gene3D" id="1.10.3720.10">
    <property type="entry name" value="MetI-like"/>
    <property type="match status" value="1"/>
</dbReference>
<keyword evidence="5 7" id="KW-1133">Transmembrane helix</keyword>
<evidence type="ECO:0000256" key="1">
    <source>
        <dbReference type="ARBA" id="ARBA00004651"/>
    </source>
</evidence>
<dbReference type="CDD" id="cd06261">
    <property type="entry name" value="TM_PBP2"/>
    <property type="match status" value="1"/>
</dbReference>